<dbReference type="Gene3D" id="2.40.260.10">
    <property type="entry name" value="Sortase"/>
    <property type="match status" value="1"/>
</dbReference>
<dbReference type="GO" id="GO:0016787">
    <property type="term" value="F:hydrolase activity"/>
    <property type="evidence" value="ECO:0007669"/>
    <property type="project" value="UniProtKB-KW"/>
</dbReference>
<dbReference type="InterPro" id="IPR042001">
    <property type="entry name" value="Sortase_F"/>
</dbReference>
<sequence>MNFHFKRFIFMILSVQILALLLLIPTPAKAELAINDDWYYLKVWERTDWPVGLGATSRSWYWGPAPFAVTSEVYAQSPNGVRRVQYWDKSRMEITQPASDRNSKWYVTNGLLVREMVSGIMQTGDNPEESYRNSPANIPVSGDPAEYNADSPTYASFKDLASLAMDNRVAQSSKPITSILAKDGVVSTDYSLITQYPETAVAYYEPTLGHNIPGVLWSFMNLNGPVMIDRNLRSQTIENWVFAFGYPITEAYWTRSRVGGVEKDVLVQLFERRALTYTPSNPPGFQVEMGNVGRHYYNWRYSSTYGIAPAYTQPSTRLIIPKLGIDTAIEYVGVLPNGNMDVPSNPNNVGWYKYGARPGEVGNAVIAGHRDWYNIGKVVFYNLDSLSPGDLIYVQSSLDKRQTFVVTGVSSVSAYGGASESVFGPSITSNLNLITCTGDFDPSSRSYNNRLIVNSTLVG</sequence>
<dbReference type="Proteomes" id="UP001431572">
    <property type="component" value="Chromosome 1"/>
</dbReference>
<dbReference type="SUPFAM" id="SSF63817">
    <property type="entry name" value="Sortase"/>
    <property type="match status" value="1"/>
</dbReference>
<keyword evidence="6" id="KW-1185">Reference proteome</keyword>
<evidence type="ECO:0000313" key="6">
    <source>
        <dbReference type="Proteomes" id="UP001431572"/>
    </source>
</evidence>
<evidence type="ECO:0000256" key="2">
    <source>
        <dbReference type="SAM" id="SignalP"/>
    </source>
</evidence>
<evidence type="ECO:0000313" key="3">
    <source>
        <dbReference type="EMBL" id="NWJ44303.1"/>
    </source>
</evidence>
<feature type="chain" id="PRO_5035866390" evidence="2">
    <location>
        <begin position="31"/>
        <end position="459"/>
    </location>
</feature>
<evidence type="ECO:0000256" key="1">
    <source>
        <dbReference type="ARBA" id="ARBA00022801"/>
    </source>
</evidence>
<dbReference type="InterPro" id="IPR005754">
    <property type="entry name" value="Sortase"/>
</dbReference>
<dbReference type="EMBL" id="CP128399">
    <property type="protein sequence ID" value="WJW66197.1"/>
    <property type="molecule type" value="Genomic_DNA"/>
</dbReference>
<dbReference type="InterPro" id="IPR023365">
    <property type="entry name" value="Sortase_dom-sf"/>
</dbReference>
<dbReference type="CDD" id="cd05829">
    <property type="entry name" value="Sortase_F"/>
    <property type="match status" value="1"/>
</dbReference>
<evidence type="ECO:0000313" key="5">
    <source>
        <dbReference type="Proteomes" id="UP000521676"/>
    </source>
</evidence>
<dbReference type="AlphaFoldDB" id="A0A8T7LTV4"/>
<protein>
    <submittedName>
        <fullName evidence="3">Class F sortase</fullName>
    </submittedName>
</protein>
<keyword evidence="2" id="KW-0732">Signal</keyword>
<keyword evidence="1" id="KW-0378">Hydrolase</keyword>
<gene>
    <name evidence="3" type="ORF">HXX08_00345</name>
    <name evidence="4" type="ORF">OZ401_001988</name>
</gene>
<accession>A0A8T7LTV4</accession>
<dbReference type="RefSeq" id="WP_341468078.1">
    <property type="nucleotide sequence ID" value="NZ_CP128399.1"/>
</dbReference>
<name>A0A8T7LTV4_9CHLR</name>
<dbReference type="Proteomes" id="UP000521676">
    <property type="component" value="Unassembled WGS sequence"/>
</dbReference>
<reference evidence="3 5" key="1">
    <citation type="submission" date="2020-06" db="EMBL/GenBank/DDBJ databases">
        <title>Anoxygenic phototrophic Chloroflexota member uses a Type I reaction center.</title>
        <authorList>
            <person name="Tsuji J.M."/>
            <person name="Shaw N.A."/>
            <person name="Nagashima S."/>
            <person name="Venkiteswaran J."/>
            <person name="Schiff S.L."/>
            <person name="Hanada S."/>
            <person name="Tank M."/>
            <person name="Neufeld J.D."/>
        </authorList>
    </citation>
    <scope>NUCLEOTIDE SEQUENCE [LARGE SCALE GENOMIC DNA]</scope>
    <source>
        <strain evidence="3">L227-S17</strain>
    </source>
</reference>
<organism evidence="3 5">
    <name type="scientific">Candidatus Chlorohelix allophototropha</name>
    <dbReference type="NCBI Taxonomy" id="3003348"/>
    <lineage>
        <taxon>Bacteria</taxon>
        <taxon>Bacillati</taxon>
        <taxon>Chloroflexota</taxon>
        <taxon>Chloroflexia</taxon>
        <taxon>Candidatus Chloroheliales</taxon>
        <taxon>Candidatus Chloroheliaceae</taxon>
        <taxon>Candidatus Chlorohelix</taxon>
    </lineage>
</organism>
<reference evidence="4" key="2">
    <citation type="journal article" date="2024" name="Nature">
        <title>Anoxygenic phototroph of the Chloroflexota uses a type I reaction centre.</title>
        <authorList>
            <person name="Tsuji J.M."/>
            <person name="Shaw N.A."/>
            <person name="Nagashima S."/>
            <person name="Venkiteswaran J.J."/>
            <person name="Schiff S.L."/>
            <person name="Watanabe T."/>
            <person name="Fukui M."/>
            <person name="Hanada S."/>
            <person name="Tank M."/>
            <person name="Neufeld J.D."/>
        </authorList>
    </citation>
    <scope>NUCLEOTIDE SEQUENCE</scope>
    <source>
        <strain evidence="4">L227-S17</strain>
    </source>
</reference>
<dbReference type="Pfam" id="PF04203">
    <property type="entry name" value="Sortase"/>
    <property type="match status" value="1"/>
</dbReference>
<feature type="signal peptide" evidence="2">
    <location>
        <begin position="1"/>
        <end position="30"/>
    </location>
</feature>
<evidence type="ECO:0000313" key="4">
    <source>
        <dbReference type="EMBL" id="WJW66197.1"/>
    </source>
</evidence>
<proteinExistence type="predicted"/>
<dbReference type="EMBL" id="JACATZ010000001">
    <property type="protein sequence ID" value="NWJ44303.1"/>
    <property type="molecule type" value="Genomic_DNA"/>
</dbReference>